<evidence type="ECO:0000313" key="2">
    <source>
        <dbReference type="Proteomes" id="UP001327093"/>
    </source>
</evidence>
<accession>A0ABU6AJN5</accession>
<gene>
    <name evidence="1" type="ORF">R4I43_29750</name>
</gene>
<dbReference type="Proteomes" id="UP001327093">
    <property type="component" value="Unassembled WGS sequence"/>
</dbReference>
<dbReference type="EMBL" id="JAWLNX010000030">
    <property type="protein sequence ID" value="MEB3371594.1"/>
    <property type="molecule type" value="Genomic_DNA"/>
</dbReference>
<comment type="caution">
    <text evidence="1">The sequence shown here is derived from an EMBL/GenBank/DDBJ whole genome shotgun (WGS) entry which is preliminary data.</text>
</comment>
<organism evidence="1 2">
    <name type="scientific">Saccharopolyspora mangrovi</name>
    <dbReference type="NCBI Taxonomy" id="3082379"/>
    <lineage>
        <taxon>Bacteria</taxon>
        <taxon>Bacillati</taxon>
        <taxon>Actinomycetota</taxon>
        <taxon>Actinomycetes</taxon>
        <taxon>Pseudonocardiales</taxon>
        <taxon>Pseudonocardiaceae</taxon>
        <taxon>Saccharopolyspora</taxon>
    </lineage>
</organism>
<dbReference type="RefSeq" id="WP_324269018.1">
    <property type="nucleotide sequence ID" value="NZ_JAWLNX010000030.1"/>
</dbReference>
<name>A0ABU6AJN5_9PSEU</name>
<keyword evidence="2" id="KW-1185">Reference proteome</keyword>
<protein>
    <submittedName>
        <fullName evidence="1">Uncharacterized protein</fullName>
    </submittedName>
</protein>
<reference evidence="1 2" key="1">
    <citation type="submission" date="2023-10" db="EMBL/GenBank/DDBJ databases">
        <title>Saccharopolyspora sp. nov., isolated from mangrove soil.</title>
        <authorList>
            <person name="Lu Y."/>
            <person name="Liu W."/>
        </authorList>
    </citation>
    <scope>NUCLEOTIDE SEQUENCE [LARGE SCALE GENOMIC DNA]</scope>
    <source>
        <strain evidence="1 2">S2-29</strain>
    </source>
</reference>
<proteinExistence type="predicted"/>
<sequence>MPDPVGRPPLCGEAQFQELVQDLVEDEAPRLFAVVQEYGDRVDCRIAAWGMAFSDRVEVVSVRGGLRMKLSEPEDSLCWFRLDNFVSARLVWHVGLNGQRP</sequence>
<evidence type="ECO:0000313" key="1">
    <source>
        <dbReference type="EMBL" id="MEB3371594.1"/>
    </source>
</evidence>